<accession>A0A1G5MDZ8</accession>
<keyword evidence="2" id="KW-0732">Signal</keyword>
<sequence>MVDAMFRFSFFRRLAVAAFAALPAFLMPVGHAPAPAQLRGPIEPPTDGTQSPEGWRDRTIFREARHIEFPEDAEKRLS</sequence>
<feature type="chain" id="PRO_5011689075" evidence="2">
    <location>
        <begin position="33"/>
        <end position="78"/>
    </location>
</feature>
<dbReference type="STRING" id="1120955.SAMN03080610_00521"/>
<evidence type="ECO:0000256" key="2">
    <source>
        <dbReference type="SAM" id="SignalP"/>
    </source>
</evidence>
<evidence type="ECO:0000313" key="3">
    <source>
        <dbReference type="EMBL" id="SCZ23353.1"/>
    </source>
</evidence>
<dbReference type="EMBL" id="FMVW01000001">
    <property type="protein sequence ID" value="SCZ23353.1"/>
    <property type="molecule type" value="Genomic_DNA"/>
</dbReference>
<feature type="signal peptide" evidence="2">
    <location>
        <begin position="1"/>
        <end position="32"/>
    </location>
</feature>
<dbReference type="AlphaFoldDB" id="A0A1G5MDZ8"/>
<feature type="region of interest" description="Disordered" evidence="1">
    <location>
        <begin position="37"/>
        <end position="56"/>
    </location>
</feature>
<protein>
    <submittedName>
        <fullName evidence="3">Uncharacterized protein</fullName>
    </submittedName>
</protein>
<name>A0A1G5MDZ8_AFIMA</name>
<dbReference type="Proteomes" id="UP000199347">
    <property type="component" value="Unassembled WGS sequence"/>
</dbReference>
<evidence type="ECO:0000256" key="1">
    <source>
        <dbReference type="SAM" id="MobiDB-lite"/>
    </source>
</evidence>
<keyword evidence="4" id="KW-1185">Reference proteome</keyword>
<organism evidence="3 4">
    <name type="scientific">Afifella marina DSM 2698</name>
    <dbReference type="NCBI Taxonomy" id="1120955"/>
    <lineage>
        <taxon>Bacteria</taxon>
        <taxon>Pseudomonadati</taxon>
        <taxon>Pseudomonadota</taxon>
        <taxon>Alphaproteobacteria</taxon>
        <taxon>Hyphomicrobiales</taxon>
        <taxon>Afifellaceae</taxon>
        <taxon>Afifella</taxon>
    </lineage>
</organism>
<reference evidence="3 4" key="1">
    <citation type="submission" date="2016-10" db="EMBL/GenBank/DDBJ databases">
        <authorList>
            <person name="de Groot N.N."/>
        </authorList>
    </citation>
    <scope>NUCLEOTIDE SEQUENCE [LARGE SCALE GENOMIC DNA]</scope>
    <source>
        <strain evidence="3 4">DSM 2698</strain>
    </source>
</reference>
<proteinExistence type="predicted"/>
<evidence type="ECO:0000313" key="4">
    <source>
        <dbReference type="Proteomes" id="UP000199347"/>
    </source>
</evidence>
<gene>
    <name evidence="3" type="ORF">SAMN03080610_00521</name>
</gene>